<evidence type="ECO:0000256" key="3">
    <source>
        <dbReference type="SAM" id="MobiDB-lite"/>
    </source>
</evidence>
<comment type="similarity">
    <text evidence="2">Belongs to the MTB12 family.</text>
</comment>
<comment type="caution">
    <text evidence="6">The sequence shown here is derived from an EMBL/GenBank/DDBJ whole genome shotgun (WGS) entry which is preliminary data.</text>
</comment>
<evidence type="ECO:0000256" key="4">
    <source>
        <dbReference type="SAM" id="SignalP"/>
    </source>
</evidence>
<protein>
    <recommendedName>
        <fullName evidence="5">Low molecular weight antigen MTB12-like C-terminal domain-containing protein</fullName>
    </recommendedName>
</protein>
<sequence length="182" mass="17836">MAMTRGAAGIAAVVLMATAACGGGSSKPSSSTTSNTPPSASSTPSTTGSPSTSPTGTATAGGPADPTAAEAQIKQNWQAFFNPNTSIAAKAQYLQNGNTLGPLLQGFAADPRVKQVSAAVSNVAFTSPTTATVTYALSLQGTVVEPNATGKAVLQDGTWKVADATLCGLVALTGNTSLPGCS</sequence>
<name>A0ABS5L3T5_9ACTN</name>
<feature type="region of interest" description="Disordered" evidence="3">
    <location>
        <begin position="22"/>
        <end position="68"/>
    </location>
</feature>
<dbReference type="EMBL" id="JAAFYZ010000223">
    <property type="protein sequence ID" value="MBS2552982.1"/>
    <property type="molecule type" value="Genomic_DNA"/>
</dbReference>
<feature type="compositionally biased region" description="Low complexity" evidence="3">
    <location>
        <begin position="26"/>
        <end position="68"/>
    </location>
</feature>
<evidence type="ECO:0000256" key="1">
    <source>
        <dbReference type="ARBA" id="ARBA00022729"/>
    </source>
</evidence>
<organism evidence="6 7">
    <name type="scientific">Catenulispora pinistramenti</name>
    <dbReference type="NCBI Taxonomy" id="2705254"/>
    <lineage>
        <taxon>Bacteria</taxon>
        <taxon>Bacillati</taxon>
        <taxon>Actinomycetota</taxon>
        <taxon>Actinomycetes</taxon>
        <taxon>Catenulisporales</taxon>
        <taxon>Catenulisporaceae</taxon>
        <taxon>Catenulispora</taxon>
    </lineage>
</organism>
<evidence type="ECO:0000313" key="6">
    <source>
        <dbReference type="EMBL" id="MBS2552982.1"/>
    </source>
</evidence>
<dbReference type="RefSeq" id="WP_212019088.1">
    <property type="nucleotide sequence ID" value="NZ_JAAFYZ010000223.1"/>
</dbReference>
<evidence type="ECO:0000256" key="2">
    <source>
        <dbReference type="ARBA" id="ARBA00093774"/>
    </source>
</evidence>
<feature type="signal peptide" evidence="4">
    <location>
        <begin position="1"/>
        <end position="19"/>
    </location>
</feature>
<dbReference type="InterPro" id="IPR058644">
    <property type="entry name" value="Mtb12-like_C"/>
</dbReference>
<feature type="chain" id="PRO_5046231509" description="Low molecular weight antigen MTB12-like C-terminal domain-containing protein" evidence="4">
    <location>
        <begin position="20"/>
        <end position="182"/>
    </location>
</feature>
<dbReference type="Pfam" id="PF26580">
    <property type="entry name" value="Mtb12_C"/>
    <property type="match status" value="1"/>
</dbReference>
<dbReference type="Proteomes" id="UP000730482">
    <property type="component" value="Unassembled WGS sequence"/>
</dbReference>
<keyword evidence="7" id="KW-1185">Reference proteome</keyword>
<dbReference type="PROSITE" id="PS51257">
    <property type="entry name" value="PROKAR_LIPOPROTEIN"/>
    <property type="match status" value="1"/>
</dbReference>
<evidence type="ECO:0000313" key="7">
    <source>
        <dbReference type="Proteomes" id="UP000730482"/>
    </source>
</evidence>
<reference evidence="6 7" key="1">
    <citation type="submission" date="2020-02" db="EMBL/GenBank/DDBJ databases">
        <title>Acidophilic actinobacteria isolated from forest soil.</title>
        <authorList>
            <person name="Golinska P."/>
        </authorList>
    </citation>
    <scope>NUCLEOTIDE SEQUENCE [LARGE SCALE GENOMIC DNA]</scope>
    <source>
        <strain evidence="6 7">NL8</strain>
    </source>
</reference>
<keyword evidence="1 4" id="KW-0732">Signal</keyword>
<accession>A0ABS5L3T5</accession>
<feature type="domain" description="Low molecular weight antigen MTB12-like C-terminal" evidence="5">
    <location>
        <begin position="66"/>
        <end position="177"/>
    </location>
</feature>
<gene>
    <name evidence="6" type="ORF">KGQ19_39630</name>
</gene>
<proteinExistence type="inferred from homology"/>
<evidence type="ECO:0000259" key="5">
    <source>
        <dbReference type="Pfam" id="PF26580"/>
    </source>
</evidence>